<reference evidence="1 2" key="1">
    <citation type="journal article" date="2021" name="Hortic Res">
        <title>Chromosome-scale assembly of the Dendrobium chrysotoxum genome enhances the understanding of orchid evolution.</title>
        <authorList>
            <person name="Zhang Y."/>
            <person name="Zhang G.Q."/>
            <person name="Zhang D."/>
            <person name="Liu X.D."/>
            <person name="Xu X.Y."/>
            <person name="Sun W.H."/>
            <person name="Yu X."/>
            <person name="Zhu X."/>
            <person name="Wang Z.W."/>
            <person name="Zhao X."/>
            <person name="Zhong W.Y."/>
            <person name="Chen H."/>
            <person name="Yin W.L."/>
            <person name="Huang T."/>
            <person name="Niu S.C."/>
            <person name="Liu Z.J."/>
        </authorList>
    </citation>
    <scope>NUCLEOTIDE SEQUENCE [LARGE SCALE GENOMIC DNA]</scope>
    <source>
        <strain evidence="1">Lindl</strain>
    </source>
</reference>
<protein>
    <submittedName>
        <fullName evidence="1">Uncharacterized protein</fullName>
    </submittedName>
</protein>
<dbReference type="Proteomes" id="UP000775213">
    <property type="component" value="Unassembled WGS sequence"/>
</dbReference>
<evidence type="ECO:0000313" key="1">
    <source>
        <dbReference type="EMBL" id="KAH0466842.1"/>
    </source>
</evidence>
<keyword evidence="2" id="KW-1185">Reference proteome</keyword>
<sequence>MPPILVSYAVYTGGKKFARKPPKNLITPRNSPNFVGKICRLVDMIVERKVPRQVKLIDHLGGVCWHL</sequence>
<organism evidence="1 2">
    <name type="scientific">Dendrobium chrysotoxum</name>
    <name type="common">Orchid</name>
    <dbReference type="NCBI Taxonomy" id="161865"/>
    <lineage>
        <taxon>Eukaryota</taxon>
        <taxon>Viridiplantae</taxon>
        <taxon>Streptophyta</taxon>
        <taxon>Embryophyta</taxon>
        <taxon>Tracheophyta</taxon>
        <taxon>Spermatophyta</taxon>
        <taxon>Magnoliopsida</taxon>
        <taxon>Liliopsida</taxon>
        <taxon>Asparagales</taxon>
        <taxon>Orchidaceae</taxon>
        <taxon>Epidendroideae</taxon>
        <taxon>Malaxideae</taxon>
        <taxon>Dendrobiinae</taxon>
        <taxon>Dendrobium</taxon>
    </lineage>
</organism>
<dbReference type="AlphaFoldDB" id="A0AAV7HD66"/>
<name>A0AAV7HD66_DENCH</name>
<comment type="caution">
    <text evidence="1">The sequence shown here is derived from an EMBL/GenBank/DDBJ whole genome shotgun (WGS) entry which is preliminary data.</text>
</comment>
<evidence type="ECO:0000313" key="2">
    <source>
        <dbReference type="Proteomes" id="UP000775213"/>
    </source>
</evidence>
<dbReference type="EMBL" id="JAGFBR010000005">
    <property type="protein sequence ID" value="KAH0466842.1"/>
    <property type="molecule type" value="Genomic_DNA"/>
</dbReference>
<accession>A0AAV7HD66</accession>
<proteinExistence type="predicted"/>
<gene>
    <name evidence="1" type="ORF">IEQ34_004080</name>
</gene>